<proteinExistence type="predicted"/>
<dbReference type="Proteomes" id="UP000644115">
    <property type="component" value="Unassembled WGS sequence"/>
</dbReference>
<accession>A0A923NE46</accession>
<sequence length="1071" mass="117524">MIIYFANRRMGVLGQASTGLPRGFFASDDKKIEDVDTGVASFECTVSFEKSEQRQLQEVVKAGNYILRSNGDEKEFYTIIDSELDIDDQEIYLYAEDAGLDLLNDVAQAFEATEAYPIKWYVEKWTEDSGFEIGINEIPDLSRKLKWEGETTVTERLASVATQFDNAEISYTFDIDKLQVLHKYINIHKKRGKDTGEVFRINKNLNNIVIKSSVANLATALYVTGGTPEGQEDPITLAGYKYDDGDFYISGKYLKSRKAVKKWSRYLSETGTGDGHIEKTYSFDTTSQKELCAHAVTELKKICDTEVNYEVDIAELPQAAKIGDRINLVDDNGELYLSARILKLEVSIAKDSQKATLGEYLIKSSGISDKVQALASQFAELAKNRVYYTWIVYADDENGNGISLEPEGKVYVGIAANRKTLEPDLTDPTVYKWSKVEGDPGKSLISITEHYLVSDQDSGITIDTIGWSTGASVPAMTPEKKYLWNYETLTYSDGSTEDLAPKIIGVYGDTGKDGKASPSIVTMTKQYYLSTSSTEMTGGEWVRTLPEWTTGKYLWSRWCTEWSEPNPTLLTYSDGILETTWNEVHETAAAANTLANTAKNTADSALTKVGEVNSELETANQEIDALQTNLETLSNEMTTSYAKKSDLTQISTDLGTRIDQNAAQISSTATKVDQVEINASTAISDAAAAKTVADQAQEAANAAQTKYTELKNRADATDEEVAAAKAAADQAQADATAAGDAAAAAQSAANSLADWVTSAETSITQNANAISSLATKVSKMRIGGRNYVLDSMDPQISAETLVGSYELSEDWEVGETYTLSFEATKTAGTFAAYRDNGYAMILDNLAINADTGRYEYTFTCPAAYAGGPAQAANVLTIHNLPASAAHNCTVQLVKLEKSNTSSDWTPAPEDNTQFVNETISNATTNILQTAENVTISILQGYTTTTDLESYKEEVQNLFKANSDGFQLEFNQLEERINDVGNEIVERNQFIRLEQGNIIIGKSDSPVQAKFTNDALEFKYNDQTVAKFTNEVLEVRNIAVQNQIRFGDNWAIRPGAHIEGKGNNLNDVWIGG</sequence>
<evidence type="ECO:0000313" key="3">
    <source>
        <dbReference type="EMBL" id="MBC5998967.1"/>
    </source>
</evidence>
<dbReference type="EMBL" id="JACRWC010000042">
    <property type="protein sequence ID" value="MBC5998967.1"/>
    <property type="molecule type" value="Genomic_DNA"/>
</dbReference>
<organism evidence="3 4">
    <name type="scientific">Lentihominibacter faecis</name>
    <dbReference type="NCBI Taxonomy" id="2764712"/>
    <lineage>
        <taxon>Bacteria</taxon>
        <taxon>Bacillati</taxon>
        <taxon>Bacillota</taxon>
        <taxon>Clostridia</taxon>
        <taxon>Peptostreptococcales</taxon>
        <taxon>Anaerovoracaceae</taxon>
        <taxon>Lentihominibacter</taxon>
    </lineage>
</organism>
<keyword evidence="1" id="KW-0175">Coiled coil</keyword>
<dbReference type="NCBIfam" id="TIGR01665">
    <property type="entry name" value="put_anti_recept"/>
    <property type="match status" value="1"/>
</dbReference>
<dbReference type="RefSeq" id="WP_249286457.1">
    <property type="nucleotide sequence ID" value="NZ_JACRWC010000042.1"/>
</dbReference>
<dbReference type="AlphaFoldDB" id="A0A923NE46"/>
<keyword evidence="4" id="KW-1185">Reference proteome</keyword>
<dbReference type="InterPro" id="IPR010572">
    <property type="entry name" value="Tail_dom"/>
</dbReference>
<evidence type="ECO:0000256" key="1">
    <source>
        <dbReference type="SAM" id="Coils"/>
    </source>
</evidence>
<dbReference type="Pfam" id="PF06605">
    <property type="entry name" value="Prophage_tail"/>
    <property type="match status" value="1"/>
</dbReference>
<dbReference type="InterPro" id="IPR007119">
    <property type="entry name" value="Phage_tail_spike_N"/>
</dbReference>
<gene>
    <name evidence="3" type="ORF">H8876_02995</name>
</gene>
<evidence type="ECO:0000259" key="2">
    <source>
        <dbReference type="Pfam" id="PF06605"/>
    </source>
</evidence>
<protein>
    <submittedName>
        <fullName evidence="3">Phage tail protein</fullName>
    </submittedName>
</protein>
<evidence type="ECO:0000313" key="4">
    <source>
        <dbReference type="Proteomes" id="UP000644115"/>
    </source>
</evidence>
<feature type="coiled-coil region" evidence="1">
    <location>
        <begin position="602"/>
        <end position="636"/>
    </location>
</feature>
<feature type="domain" description="Tail spike" evidence="2">
    <location>
        <begin position="128"/>
        <end position="346"/>
    </location>
</feature>
<dbReference type="SUPFAM" id="SSF57997">
    <property type="entry name" value="Tropomyosin"/>
    <property type="match status" value="1"/>
</dbReference>
<feature type="coiled-coil region" evidence="1">
    <location>
        <begin position="686"/>
        <end position="734"/>
    </location>
</feature>
<reference evidence="3" key="1">
    <citation type="submission" date="2020-08" db="EMBL/GenBank/DDBJ databases">
        <authorList>
            <person name="Liu C."/>
            <person name="Sun Q."/>
        </authorList>
    </citation>
    <scope>NUCLEOTIDE SEQUENCE</scope>
    <source>
        <strain evidence="3">BX16</strain>
    </source>
</reference>
<name>A0A923NE46_9FIRM</name>
<comment type="caution">
    <text evidence="3">The sequence shown here is derived from an EMBL/GenBank/DDBJ whole genome shotgun (WGS) entry which is preliminary data.</text>
</comment>